<keyword evidence="1" id="KW-0547">Nucleotide-binding</keyword>
<gene>
    <name evidence="4" type="ORF">J2D73_12510</name>
</gene>
<evidence type="ECO:0000313" key="4">
    <source>
        <dbReference type="EMBL" id="MBO1360610.1"/>
    </source>
</evidence>
<evidence type="ECO:0000256" key="2">
    <source>
        <dbReference type="SAM" id="MobiDB-lite"/>
    </source>
</evidence>
<reference evidence="4 5" key="1">
    <citation type="submission" date="2021-03" db="EMBL/GenBank/DDBJ databases">
        <title>The complete genome sequence of Acetobacter sacchari TBRC 11175.</title>
        <authorList>
            <person name="Charoenyingcharoen P."/>
            <person name="Yukphan P."/>
        </authorList>
    </citation>
    <scope>NUCLEOTIDE SEQUENCE [LARGE SCALE GENOMIC DNA]</scope>
    <source>
        <strain evidence="4 5">TBRC 11175</strain>
    </source>
</reference>
<dbReference type="Pfam" id="PF24729">
    <property type="entry name" value="Acb2_Tad1_hairpin"/>
    <property type="match status" value="1"/>
</dbReference>
<protein>
    <recommendedName>
        <fullName evidence="3">Acb2/Tad1 hairpin domain-containing protein</fullName>
    </recommendedName>
</protein>
<feature type="compositionally biased region" description="Basic and acidic residues" evidence="2">
    <location>
        <begin position="13"/>
        <end position="22"/>
    </location>
</feature>
<dbReference type="Proteomes" id="UP000664771">
    <property type="component" value="Unassembled WGS sequence"/>
</dbReference>
<comment type="caution">
    <text evidence="4">The sequence shown here is derived from an EMBL/GenBank/DDBJ whole genome shotgun (WGS) entry which is preliminary data.</text>
</comment>
<sequence>MNHLFTGTPDARQSSERNEVTSRFRPRYRALSDEEKALHDAIKSKAAELEELIEAVKPGRYRSLGITALEESIMWAIKELTS</sequence>
<name>A0ABS3LXI2_9PROT</name>
<evidence type="ECO:0000313" key="5">
    <source>
        <dbReference type="Proteomes" id="UP000664771"/>
    </source>
</evidence>
<organism evidence="4 5">
    <name type="scientific">Acetobacter sacchari</name>
    <dbReference type="NCBI Taxonomy" id="2661687"/>
    <lineage>
        <taxon>Bacteria</taxon>
        <taxon>Pseudomonadati</taxon>
        <taxon>Pseudomonadota</taxon>
        <taxon>Alphaproteobacteria</taxon>
        <taxon>Acetobacterales</taxon>
        <taxon>Acetobacteraceae</taxon>
        <taxon>Acetobacter</taxon>
    </lineage>
</organism>
<dbReference type="RefSeq" id="WP_207881870.1">
    <property type="nucleotide sequence ID" value="NZ_JAFVMF010000012.1"/>
</dbReference>
<evidence type="ECO:0000256" key="1">
    <source>
        <dbReference type="ARBA" id="ARBA00022741"/>
    </source>
</evidence>
<feature type="region of interest" description="Disordered" evidence="2">
    <location>
        <begin position="1"/>
        <end position="26"/>
    </location>
</feature>
<dbReference type="EMBL" id="JAFVMF010000012">
    <property type="protein sequence ID" value="MBO1360610.1"/>
    <property type="molecule type" value="Genomic_DNA"/>
</dbReference>
<dbReference type="InterPro" id="IPR056098">
    <property type="entry name" value="Acb2/Tad1_hairpin"/>
</dbReference>
<accession>A0ABS3LXI2</accession>
<evidence type="ECO:0000259" key="3">
    <source>
        <dbReference type="Pfam" id="PF24729"/>
    </source>
</evidence>
<feature type="domain" description="Acb2/Tad1 hairpin" evidence="3">
    <location>
        <begin position="24"/>
        <end position="78"/>
    </location>
</feature>
<proteinExistence type="predicted"/>
<keyword evidence="5" id="KW-1185">Reference proteome</keyword>